<dbReference type="EMBL" id="PQCO01000056">
    <property type="protein sequence ID" value="PUE05629.1"/>
    <property type="molecule type" value="Genomic_DNA"/>
</dbReference>
<reference evidence="2 3" key="1">
    <citation type="submission" date="2018-01" db="EMBL/GenBank/DDBJ databases">
        <title>Novel co-symbiosis in the lucinid bivalve Phacoides pectinatus.</title>
        <authorList>
            <person name="Lim S.J."/>
            <person name="Davis B.G."/>
            <person name="Gill D.E."/>
            <person name="Engel A.S."/>
            <person name="Anderson L.C."/>
            <person name="Campbell B.J."/>
        </authorList>
    </citation>
    <scope>NUCLEOTIDE SEQUENCE [LARGE SCALE GENOMIC DNA]</scope>
    <source>
        <strain evidence="2">N3_P5</strain>
    </source>
</reference>
<accession>A0A6N4E3Y7</accession>
<dbReference type="PROSITE" id="PS50206">
    <property type="entry name" value="RHODANESE_3"/>
    <property type="match status" value="1"/>
</dbReference>
<dbReference type="AlphaFoldDB" id="A0A6N4E3Y7"/>
<sequence>MLCGLLALPAVHAEIPSGDTLQAAAEGRTRTIDTAALKRLLREAPDLVLVDIRTKLEIQQMGGTIDAPQNVVIPRGWLEFNIQSRAEARDTPIVVYCGAGYRSPLAADTLQQMGYTNVWNYAQGYVGWRNAGN</sequence>
<evidence type="ECO:0000313" key="2">
    <source>
        <dbReference type="EMBL" id="PUE05629.1"/>
    </source>
</evidence>
<dbReference type="PANTHER" id="PTHR44086:SF10">
    <property type="entry name" value="THIOSULFATE SULFURTRANSFERASE_RHODANESE-LIKE DOMAIN-CONTAINING PROTEIN 3"/>
    <property type="match status" value="1"/>
</dbReference>
<evidence type="ECO:0000259" key="1">
    <source>
        <dbReference type="PROSITE" id="PS50206"/>
    </source>
</evidence>
<proteinExistence type="predicted"/>
<dbReference type="Gene3D" id="3.40.250.10">
    <property type="entry name" value="Rhodanese-like domain"/>
    <property type="match status" value="1"/>
</dbReference>
<organism evidence="2 3">
    <name type="scientific">Candidatus Sedimenticola endophacoides</name>
    <dbReference type="NCBI Taxonomy" id="2548426"/>
    <lineage>
        <taxon>Bacteria</taxon>
        <taxon>Pseudomonadati</taxon>
        <taxon>Pseudomonadota</taxon>
        <taxon>Gammaproteobacteria</taxon>
        <taxon>Chromatiales</taxon>
        <taxon>Sedimenticolaceae</taxon>
        <taxon>Sedimenticola</taxon>
    </lineage>
</organism>
<dbReference type="InterPro" id="IPR001763">
    <property type="entry name" value="Rhodanese-like_dom"/>
</dbReference>
<dbReference type="SMART" id="SM00450">
    <property type="entry name" value="RHOD"/>
    <property type="match status" value="1"/>
</dbReference>
<dbReference type="SUPFAM" id="SSF52821">
    <property type="entry name" value="Rhodanese/Cell cycle control phosphatase"/>
    <property type="match status" value="1"/>
</dbReference>
<dbReference type="PANTHER" id="PTHR44086">
    <property type="entry name" value="THIOSULFATE SULFURTRANSFERASE RDL2, MITOCHONDRIAL-RELATED"/>
    <property type="match status" value="1"/>
</dbReference>
<dbReference type="GO" id="GO:0004792">
    <property type="term" value="F:thiosulfate-cyanide sulfurtransferase activity"/>
    <property type="evidence" value="ECO:0007669"/>
    <property type="project" value="TreeGrafter"/>
</dbReference>
<comment type="caution">
    <text evidence="2">The sequence shown here is derived from an EMBL/GenBank/DDBJ whole genome shotgun (WGS) entry which is preliminary data.</text>
</comment>
<gene>
    <name evidence="2" type="ORF">C3L24_00760</name>
</gene>
<feature type="domain" description="Rhodanese" evidence="1">
    <location>
        <begin position="43"/>
        <end position="133"/>
    </location>
</feature>
<dbReference type="Pfam" id="PF00581">
    <property type="entry name" value="Rhodanese"/>
    <property type="match status" value="1"/>
</dbReference>
<protein>
    <recommendedName>
        <fullName evidence="1">Rhodanese domain-containing protein</fullName>
    </recommendedName>
</protein>
<evidence type="ECO:0000313" key="3">
    <source>
        <dbReference type="Proteomes" id="UP000250928"/>
    </source>
</evidence>
<dbReference type="Proteomes" id="UP000250928">
    <property type="component" value="Unassembled WGS sequence"/>
</dbReference>
<name>A0A6N4E3Y7_9GAMM</name>
<dbReference type="InterPro" id="IPR036873">
    <property type="entry name" value="Rhodanese-like_dom_sf"/>
</dbReference>